<proteinExistence type="predicted"/>
<protein>
    <submittedName>
        <fullName evidence="2">X-pro dipeptidyl-peptidase</fullName>
    </submittedName>
</protein>
<accession>A0A8H4LHN6</accession>
<evidence type="ECO:0000256" key="1">
    <source>
        <dbReference type="SAM" id="MobiDB-lite"/>
    </source>
</evidence>
<name>A0A8H4LHN6_9HYPO</name>
<dbReference type="OrthoDB" id="4806845at2759"/>
<gene>
    <name evidence="2" type="ORF">FALBO_4153</name>
</gene>
<keyword evidence="3" id="KW-1185">Reference proteome</keyword>
<dbReference type="EMBL" id="JAADYS010000542">
    <property type="protein sequence ID" value="KAF4468936.1"/>
    <property type="molecule type" value="Genomic_DNA"/>
</dbReference>
<reference evidence="2 3" key="1">
    <citation type="submission" date="2020-01" db="EMBL/GenBank/DDBJ databases">
        <title>Identification and distribution of gene clusters putatively required for synthesis of sphingolipid metabolism inhibitors in phylogenetically diverse species of the filamentous fungus Fusarium.</title>
        <authorList>
            <person name="Kim H.-S."/>
            <person name="Busman M."/>
            <person name="Brown D.W."/>
            <person name="Divon H."/>
            <person name="Uhlig S."/>
            <person name="Proctor R.H."/>
        </authorList>
    </citation>
    <scope>NUCLEOTIDE SEQUENCE [LARGE SCALE GENOMIC DNA]</scope>
    <source>
        <strain evidence="2 3">NRRL 20459</strain>
    </source>
</reference>
<feature type="region of interest" description="Disordered" evidence="1">
    <location>
        <begin position="349"/>
        <end position="369"/>
    </location>
</feature>
<evidence type="ECO:0000313" key="3">
    <source>
        <dbReference type="Proteomes" id="UP000554235"/>
    </source>
</evidence>
<dbReference type="Proteomes" id="UP000554235">
    <property type="component" value="Unassembled WGS sequence"/>
</dbReference>
<comment type="caution">
    <text evidence="2">The sequence shown here is derived from an EMBL/GenBank/DDBJ whole genome shotgun (WGS) entry which is preliminary data.</text>
</comment>
<dbReference type="AlphaFoldDB" id="A0A8H4LHN6"/>
<organism evidence="2 3">
    <name type="scientific">Fusarium albosuccineum</name>
    <dbReference type="NCBI Taxonomy" id="1237068"/>
    <lineage>
        <taxon>Eukaryota</taxon>
        <taxon>Fungi</taxon>
        <taxon>Dikarya</taxon>
        <taxon>Ascomycota</taxon>
        <taxon>Pezizomycotina</taxon>
        <taxon>Sordariomycetes</taxon>
        <taxon>Hypocreomycetidae</taxon>
        <taxon>Hypocreales</taxon>
        <taxon>Nectriaceae</taxon>
        <taxon>Fusarium</taxon>
        <taxon>Fusarium decemcellulare species complex</taxon>
    </lineage>
</organism>
<evidence type="ECO:0000313" key="2">
    <source>
        <dbReference type="EMBL" id="KAF4468936.1"/>
    </source>
</evidence>
<sequence>MDPNDLRVLLPGERGIPERQHRLMHDTPPALDATDADSSGLDCLVRLIRHYNALDPHHEPTKEEEENPIFAYAWQDFTPISGAGQDEVTMQRKNAKRRLIQQLGTVVGDGKTFESYAFSSLMNRAFWSSDAWALPGTKLGFTKDKTWEEIGTFPLDYLNTVEGGSDSLIRYDCRQDATLELQAAVDRHFEPRKDSRGTWRATAIFGRKVSFVRVLYLANEIEPRPMADLATFELPFVIAGTDDDGEPANEESRETLSLVAMVRMRKEQDSTDYIRTFLPGGIPGWFKGPPKPYVNNSWKVGDPGGQRYMLIYAAFDPPDDGISEISDASEASEPRETLDLQAILAKPVPEHQSPENPTGQPVVASCTCW</sequence>